<keyword evidence="2" id="KW-1133">Transmembrane helix</keyword>
<evidence type="ECO:0000256" key="2">
    <source>
        <dbReference type="SAM" id="Phobius"/>
    </source>
</evidence>
<accession>A0A9P9WWC1</accession>
<dbReference type="AlphaFoldDB" id="A0A9P9WWC1"/>
<feature type="transmembrane region" description="Helical" evidence="2">
    <location>
        <begin position="102"/>
        <end position="123"/>
    </location>
</feature>
<keyword evidence="2" id="KW-0812">Transmembrane</keyword>
<keyword evidence="2" id="KW-0472">Membrane</keyword>
<feature type="coiled-coil region" evidence="1">
    <location>
        <begin position="20"/>
        <end position="50"/>
    </location>
</feature>
<evidence type="ECO:0000313" key="3">
    <source>
        <dbReference type="EMBL" id="KAI1880226.1"/>
    </source>
</evidence>
<evidence type="ECO:0000256" key="1">
    <source>
        <dbReference type="SAM" id="Coils"/>
    </source>
</evidence>
<keyword evidence="4" id="KW-1185">Reference proteome</keyword>
<reference evidence="3" key="1">
    <citation type="submission" date="2021-03" db="EMBL/GenBank/DDBJ databases">
        <title>Revisited historic fungal species revealed as producer of novel bioactive compounds through whole genome sequencing and comparative genomics.</title>
        <authorList>
            <person name="Vignolle G.A."/>
            <person name="Hochenegger N."/>
            <person name="Mach R.L."/>
            <person name="Mach-Aigner A.R."/>
            <person name="Javad Rahimi M."/>
            <person name="Salim K.A."/>
            <person name="Chan C.M."/>
            <person name="Lim L.B.L."/>
            <person name="Cai F."/>
            <person name="Druzhinina I.S."/>
            <person name="U'Ren J.M."/>
            <person name="Derntl C."/>
        </authorList>
    </citation>
    <scope>NUCLEOTIDE SEQUENCE</scope>
    <source>
        <strain evidence="3">TUCIM 5799</strain>
    </source>
</reference>
<gene>
    <name evidence="3" type="ORF">JX265_001847</name>
</gene>
<protein>
    <submittedName>
        <fullName evidence="3">Uncharacterized protein</fullName>
    </submittedName>
</protein>
<dbReference type="Proteomes" id="UP000829685">
    <property type="component" value="Unassembled WGS sequence"/>
</dbReference>
<organism evidence="3 4">
    <name type="scientific">Neoarthrinium moseri</name>
    <dbReference type="NCBI Taxonomy" id="1658444"/>
    <lineage>
        <taxon>Eukaryota</taxon>
        <taxon>Fungi</taxon>
        <taxon>Dikarya</taxon>
        <taxon>Ascomycota</taxon>
        <taxon>Pezizomycotina</taxon>
        <taxon>Sordariomycetes</taxon>
        <taxon>Xylariomycetidae</taxon>
        <taxon>Amphisphaeriales</taxon>
        <taxon>Apiosporaceae</taxon>
        <taxon>Neoarthrinium</taxon>
    </lineage>
</organism>
<evidence type="ECO:0000313" key="4">
    <source>
        <dbReference type="Proteomes" id="UP000829685"/>
    </source>
</evidence>
<keyword evidence="1" id="KW-0175">Coiled coil</keyword>
<proteinExistence type="predicted"/>
<sequence length="126" mass="14173">MQNIAEAMENTLNMSSAMGMSTLDEVHDSLEEIADSLENMRHSAKELNAAAQSIVGMASIADHLHEVVHTMKAQSSRDLKNIKEFQKLQKLYHEQFHFQTQAFSAALVVASIIIIAFFSYVFLMRV</sequence>
<name>A0A9P9WWC1_9PEZI</name>
<comment type="caution">
    <text evidence="3">The sequence shown here is derived from an EMBL/GenBank/DDBJ whole genome shotgun (WGS) entry which is preliminary data.</text>
</comment>
<dbReference type="EMBL" id="JAFIMR010000003">
    <property type="protein sequence ID" value="KAI1880226.1"/>
    <property type="molecule type" value="Genomic_DNA"/>
</dbReference>